<comment type="caution">
    <text evidence="2">The sequence shown here is derived from an EMBL/GenBank/DDBJ whole genome shotgun (WGS) entry which is preliminary data.</text>
</comment>
<dbReference type="AlphaFoldDB" id="A0AAE1MVY8"/>
<protein>
    <recommendedName>
        <fullName evidence="1">25S rRNA (uridine-N(3))-methyltransferase BMT5-like domain-containing protein</fullName>
    </recommendedName>
</protein>
<evidence type="ECO:0000313" key="2">
    <source>
        <dbReference type="EMBL" id="KAK4278242.1"/>
    </source>
</evidence>
<dbReference type="GO" id="GO:0070475">
    <property type="term" value="P:rRNA base methylation"/>
    <property type="evidence" value="ECO:0007669"/>
    <property type="project" value="InterPro"/>
</dbReference>
<dbReference type="GO" id="GO:0070042">
    <property type="term" value="F:rRNA (uridine-N3-)-methyltransferase activity"/>
    <property type="evidence" value="ECO:0007669"/>
    <property type="project" value="InterPro"/>
</dbReference>
<evidence type="ECO:0000259" key="1">
    <source>
        <dbReference type="Pfam" id="PF10354"/>
    </source>
</evidence>
<dbReference type="InterPro" id="IPR019446">
    <property type="entry name" value="BMT5-like"/>
</dbReference>
<sequence length="417" mass="47675">MTLQMSCKSKRKKLVGLSDYEEEEKWLKYYSSHHQILLVGEGDFSFSLCLAQSFGSASNIVASSLDTYDEVVRKYKKGMPNLVALRNLGAYVLHEVDATQMKSHPDLKMRRFDRIIFNFPHAGFHGREGSFSMIQKHKDLIRGFFKNASSMLSSIGEVHINHKITPPFDDWCIKELGIQNLLLPIECVEFKKEDYPGYNNKRGDGSRCDQPFPLGKCSTFKFVLLTKKQSNPSNQRILSNHHYPLRSLSHQLPPSVISCRNGHLPTFGGGGYLNSEKEILGRTGSGYVGGISHDLQRSCWPESTESRHPEREHVRNMIMTYGKQDSGYVDGSICDLQRSWWPESTVFGHREIEPVRNMVRRYGNISVMLTNSDLQRSSWPESTEFRYQETEHARNMVMIRGRSLSEYVGGISSDLQM</sequence>
<accession>A0AAE1MVY8</accession>
<gene>
    <name evidence="2" type="ORF">QN277_016112</name>
</gene>
<name>A0AAE1MVY8_9FABA</name>
<dbReference type="Proteomes" id="UP001293593">
    <property type="component" value="Unassembled WGS sequence"/>
</dbReference>
<proteinExistence type="predicted"/>
<dbReference type="GO" id="GO:0005737">
    <property type="term" value="C:cytoplasm"/>
    <property type="evidence" value="ECO:0007669"/>
    <property type="project" value="TreeGrafter"/>
</dbReference>
<dbReference type="Pfam" id="PF10354">
    <property type="entry name" value="BMT5-like"/>
    <property type="match status" value="1"/>
</dbReference>
<keyword evidence="3" id="KW-1185">Reference proteome</keyword>
<dbReference type="PANTHER" id="PTHR11538:SF26">
    <property type="entry name" value="FERREDOXIN-FOLD ANTICODON-BINDING DOMAIN-CONTAINING PROTEIN 1"/>
    <property type="match status" value="1"/>
</dbReference>
<evidence type="ECO:0000313" key="3">
    <source>
        <dbReference type="Proteomes" id="UP001293593"/>
    </source>
</evidence>
<dbReference type="FunFam" id="3.40.50.150:FF:000440">
    <property type="entry name" value="Os09g0479300 protein"/>
    <property type="match status" value="1"/>
</dbReference>
<reference evidence="2" key="1">
    <citation type="submission" date="2023-10" db="EMBL/GenBank/DDBJ databases">
        <title>Chromosome-level genome of the transformable northern wattle, Acacia crassicarpa.</title>
        <authorList>
            <person name="Massaro I."/>
            <person name="Sinha N.R."/>
            <person name="Poethig S."/>
            <person name="Leichty A.R."/>
        </authorList>
    </citation>
    <scope>NUCLEOTIDE SEQUENCE</scope>
    <source>
        <strain evidence="2">Acra3RX</strain>
        <tissue evidence="2">Leaf</tissue>
    </source>
</reference>
<organism evidence="2 3">
    <name type="scientific">Acacia crassicarpa</name>
    <name type="common">northern wattle</name>
    <dbReference type="NCBI Taxonomy" id="499986"/>
    <lineage>
        <taxon>Eukaryota</taxon>
        <taxon>Viridiplantae</taxon>
        <taxon>Streptophyta</taxon>
        <taxon>Embryophyta</taxon>
        <taxon>Tracheophyta</taxon>
        <taxon>Spermatophyta</taxon>
        <taxon>Magnoliopsida</taxon>
        <taxon>eudicotyledons</taxon>
        <taxon>Gunneridae</taxon>
        <taxon>Pentapetalae</taxon>
        <taxon>rosids</taxon>
        <taxon>fabids</taxon>
        <taxon>Fabales</taxon>
        <taxon>Fabaceae</taxon>
        <taxon>Caesalpinioideae</taxon>
        <taxon>mimosoid clade</taxon>
        <taxon>Acacieae</taxon>
        <taxon>Acacia</taxon>
    </lineage>
</organism>
<dbReference type="PANTHER" id="PTHR11538">
    <property type="entry name" value="PHENYLALANYL-TRNA SYNTHETASE"/>
    <property type="match status" value="1"/>
</dbReference>
<feature type="domain" description="25S rRNA (uridine-N(3))-methyltransferase BMT5-like" evidence="1">
    <location>
        <begin position="37"/>
        <end position="202"/>
    </location>
</feature>
<dbReference type="EMBL" id="JAWXYG010000003">
    <property type="protein sequence ID" value="KAK4278242.1"/>
    <property type="molecule type" value="Genomic_DNA"/>
</dbReference>